<dbReference type="CDD" id="cd05233">
    <property type="entry name" value="SDR_c"/>
    <property type="match status" value="1"/>
</dbReference>
<dbReference type="Proteomes" id="UP001390339">
    <property type="component" value="Unassembled WGS sequence"/>
</dbReference>
<dbReference type="InterPro" id="IPR057326">
    <property type="entry name" value="KR_dom"/>
</dbReference>
<dbReference type="Gene3D" id="3.40.50.720">
    <property type="entry name" value="NAD(P)-binding Rossmann-like Domain"/>
    <property type="match status" value="1"/>
</dbReference>
<evidence type="ECO:0000256" key="2">
    <source>
        <dbReference type="ARBA" id="ARBA00022857"/>
    </source>
</evidence>
<dbReference type="SMART" id="SM00822">
    <property type="entry name" value="PKS_KR"/>
    <property type="match status" value="1"/>
</dbReference>
<keyword evidence="3" id="KW-0560">Oxidoreductase</keyword>
<dbReference type="SUPFAM" id="SSF51735">
    <property type="entry name" value="NAD(P)-binding Rossmann-fold domains"/>
    <property type="match status" value="1"/>
</dbReference>
<proteinExistence type="inferred from homology"/>
<comment type="caution">
    <text evidence="5">The sequence shown here is derived from an EMBL/GenBank/DDBJ whole genome shotgun (WGS) entry which is preliminary data.</text>
</comment>
<dbReference type="EMBL" id="JAPCWZ010000007">
    <property type="protein sequence ID" value="KAK8857332.1"/>
    <property type="molecule type" value="Genomic_DNA"/>
</dbReference>
<evidence type="ECO:0000256" key="1">
    <source>
        <dbReference type="ARBA" id="ARBA00006484"/>
    </source>
</evidence>
<dbReference type="PRINTS" id="PR00081">
    <property type="entry name" value="GDHRDH"/>
</dbReference>
<dbReference type="InterPro" id="IPR002347">
    <property type="entry name" value="SDR_fam"/>
</dbReference>
<reference evidence="5 6" key="1">
    <citation type="journal article" date="2024" name="IMA Fungus">
        <title>Apiospora arundinis, a panoply of carbohydrate-active enzymes and secondary metabolites.</title>
        <authorList>
            <person name="Sorensen T."/>
            <person name="Petersen C."/>
            <person name="Muurmann A.T."/>
            <person name="Christiansen J.V."/>
            <person name="Brundto M.L."/>
            <person name="Overgaard C.K."/>
            <person name="Boysen A.T."/>
            <person name="Wollenberg R.D."/>
            <person name="Larsen T.O."/>
            <person name="Sorensen J.L."/>
            <person name="Nielsen K.L."/>
            <person name="Sondergaard T.E."/>
        </authorList>
    </citation>
    <scope>NUCLEOTIDE SEQUENCE [LARGE SCALE GENOMIC DNA]</scope>
    <source>
        <strain evidence="5 6">AAU 773</strain>
    </source>
</reference>
<protein>
    <submittedName>
        <fullName evidence="5">SDR family oxidoreductase</fullName>
    </submittedName>
</protein>
<dbReference type="InterPro" id="IPR036291">
    <property type="entry name" value="NAD(P)-bd_dom_sf"/>
</dbReference>
<dbReference type="PANTHER" id="PTHR43639">
    <property type="entry name" value="OXIDOREDUCTASE, SHORT-CHAIN DEHYDROGENASE/REDUCTASE FAMILY (AFU_ORTHOLOGUE AFUA_5G02870)"/>
    <property type="match status" value="1"/>
</dbReference>
<dbReference type="PANTHER" id="PTHR43639:SF1">
    <property type="entry name" value="SHORT-CHAIN DEHYDROGENASE_REDUCTASE FAMILY PROTEIN"/>
    <property type="match status" value="1"/>
</dbReference>
<feature type="domain" description="Ketoreductase" evidence="4">
    <location>
        <begin position="14"/>
        <end position="205"/>
    </location>
</feature>
<evidence type="ECO:0000313" key="5">
    <source>
        <dbReference type="EMBL" id="KAK8857332.1"/>
    </source>
</evidence>
<keyword evidence="6" id="KW-1185">Reference proteome</keyword>
<comment type="similarity">
    <text evidence="1">Belongs to the short-chain dehydrogenases/reductases (SDR) family.</text>
</comment>
<gene>
    <name evidence="5" type="ORF">PGQ11_013244</name>
</gene>
<evidence type="ECO:0000256" key="3">
    <source>
        <dbReference type="ARBA" id="ARBA00023002"/>
    </source>
</evidence>
<dbReference type="Pfam" id="PF13561">
    <property type="entry name" value="adh_short_C2"/>
    <property type="match status" value="1"/>
</dbReference>
<sequence length="260" mass="26856">MAFGVTTPEFSGEGCAVVFGGSGGLGRASAGLMAERGSNIVVTYRSRPAEAESLVEELRKMGRQASALACDVTDRKAVEAVFEHAVATYKRVHTIVSAGGLVFDTGPLTAFKEESFRGVIETDVFGFYNIAQVGVPFLRAGKGGSIVALVTSAVNRTVPNDALSATPKAAVCMMVRQLATEEAAHGIRANAVGPGVINAGMVIPMMETPTRALLEAAADFTPLKRLGEASEIAEAVAFLASSKASFITGQVLMVDGGLAA</sequence>
<name>A0ABR2I4J4_9PEZI</name>
<accession>A0ABR2I4J4</accession>
<evidence type="ECO:0000259" key="4">
    <source>
        <dbReference type="SMART" id="SM00822"/>
    </source>
</evidence>
<evidence type="ECO:0000313" key="6">
    <source>
        <dbReference type="Proteomes" id="UP001390339"/>
    </source>
</evidence>
<keyword evidence="2" id="KW-0521">NADP</keyword>
<organism evidence="5 6">
    <name type="scientific">Apiospora arundinis</name>
    <dbReference type="NCBI Taxonomy" id="335852"/>
    <lineage>
        <taxon>Eukaryota</taxon>
        <taxon>Fungi</taxon>
        <taxon>Dikarya</taxon>
        <taxon>Ascomycota</taxon>
        <taxon>Pezizomycotina</taxon>
        <taxon>Sordariomycetes</taxon>
        <taxon>Xylariomycetidae</taxon>
        <taxon>Amphisphaeriales</taxon>
        <taxon>Apiosporaceae</taxon>
        <taxon>Apiospora</taxon>
    </lineage>
</organism>